<dbReference type="Pfam" id="PF00560">
    <property type="entry name" value="LRR_1"/>
    <property type="match status" value="1"/>
</dbReference>
<proteinExistence type="predicted"/>
<dbReference type="InterPro" id="IPR032675">
    <property type="entry name" value="LRR_dom_sf"/>
</dbReference>
<dbReference type="PANTHER" id="PTHR24373">
    <property type="entry name" value="SLIT RELATED LEUCINE-RICH REPEAT NEURONAL PROTEIN"/>
    <property type="match status" value="1"/>
</dbReference>
<protein>
    <submittedName>
        <fullName evidence="2">Uncharacterized protein</fullName>
    </submittedName>
</protein>
<name>A0A3P7JV16_STRVU</name>
<dbReference type="SUPFAM" id="SSF52058">
    <property type="entry name" value="L domain-like"/>
    <property type="match status" value="1"/>
</dbReference>
<keyword evidence="3" id="KW-1185">Reference proteome</keyword>
<organism evidence="2 3">
    <name type="scientific">Strongylus vulgaris</name>
    <name type="common">Blood worm</name>
    <dbReference type="NCBI Taxonomy" id="40348"/>
    <lineage>
        <taxon>Eukaryota</taxon>
        <taxon>Metazoa</taxon>
        <taxon>Ecdysozoa</taxon>
        <taxon>Nematoda</taxon>
        <taxon>Chromadorea</taxon>
        <taxon>Rhabditida</taxon>
        <taxon>Rhabditina</taxon>
        <taxon>Rhabditomorpha</taxon>
        <taxon>Strongyloidea</taxon>
        <taxon>Strongylidae</taxon>
        <taxon>Strongylus</taxon>
    </lineage>
</organism>
<accession>A0A3P7JV16</accession>
<dbReference type="InterPro" id="IPR001611">
    <property type="entry name" value="Leu-rich_rpt"/>
</dbReference>
<evidence type="ECO:0000313" key="2">
    <source>
        <dbReference type="EMBL" id="VDM80067.1"/>
    </source>
</evidence>
<dbReference type="OrthoDB" id="1055097at2759"/>
<reference evidence="2 3" key="1">
    <citation type="submission" date="2018-11" db="EMBL/GenBank/DDBJ databases">
        <authorList>
            <consortium name="Pathogen Informatics"/>
        </authorList>
    </citation>
    <scope>NUCLEOTIDE SEQUENCE [LARGE SCALE GENOMIC DNA]</scope>
</reference>
<evidence type="ECO:0000313" key="3">
    <source>
        <dbReference type="Proteomes" id="UP000270094"/>
    </source>
</evidence>
<dbReference type="Gene3D" id="3.80.10.10">
    <property type="entry name" value="Ribonuclease Inhibitor"/>
    <property type="match status" value="1"/>
</dbReference>
<dbReference type="Proteomes" id="UP000270094">
    <property type="component" value="Unassembled WGS sequence"/>
</dbReference>
<dbReference type="PANTHER" id="PTHR24373:SF275">
    <property type="entry name" value="TIR DOMAIN-CONTAINING PROTEIN"/>
    <property type="match status" value="1"/>
</dbReference>
<dbReference type="InterPro" id="IPR050328">
    <property type="entry name" value="Dev_Immune_Receptor"/>
</dbReference>
<keyword evidence="1" id="KW-0732">Signal</keyword>
<evidence type="ECO:0000256" key="1">
    <source>
        <dbReference type="ARBA" id="ARBA00022729"/>
    </source>
</evidence>
<dbReference type="EMBL" id="UYYB01107263">
    <property type="protein sequence ID" value="VDM80067.1"/>
    <property type="molecule type" value="Genomic_DNA"/>
</dbReference>
<gene>
    <name evidence="2" type="ORF">SVUK_LOCUS15065</name>
</gene>
<sequence>MVEYGFCSRTIQQFTVERVLICLCAVLPSDSNFAFVAHGQSQLKILTFQDIGSTRIERLRVTGHWVNTYRTAAGVRMFATNAGRAASRSDPIADIVKLSYINGRPKGLRPDIWVRLAVANSRQWAEHSGTDISEMCRDHQLSLVTEHSVNNSFSNIRQQELYTLELLRINESNMITRERVECGAAKTDGGRLCLKMLAVANSRQWAEHTGTDISEMCRDHQLSLITEHSVNNSFSNIRQEEPYTWELLRINGCNMITRLKDIPEHSFDGLPQLRFLRAEQNHICSFSPNALAEVKGNLELLDLSGNCFSAIPAQNLRNSVKLMYLDLSDNKIGEVRFLLT</sequence>
<dbReference type="AlphaFoldDB" id="A0A3P7JV16"/>